<dbReference type="RefSeq" id="WP_196284214.1">
    <property type="nucleotide sequence ID" value="NZ_JADQDQ010000020.1"/>
</dbReference>
<dbReference type="Pfam" id="PF18962">
    <property type="entry name" value="Por_Secre_tail"/>
    <property type="match status" value="1"/>
</dbReference>
<evidence type="ECO:0000259" key="1">
    <source>
        <dbReference type="Pfam" id="PF18962"/>
    </source>
</evidence>
<feature type="domain" description="Secretion system C-terminal sorting" evidence="1">
    <location>
        <begin position="826"/>
        <end position="887"/>
    </location>
</feature>
<dbReference type="Gene3D" id="2.60.40.10">
    <property type="entry name" value="Immunoglobulins"/>
    <property type="match status" value="1"/>
</dbReference>
<protein>
    <submittedName>
        <fullName evidence="2">T9SS type A sorting domain-containing protein</fullName>
    </submittedName>
</protein>
<reference evidence="2 3" key="1">
    <citation type="submission" date="2020-11" db="EMBL/GenBank/DDBJ databases">
        <authorList>
            <person name="Kim M.K."/>
        </authorList>
    </citation>
    <scope>NUCLEOTIDE SEQUENCE [LARGE SCALE GENOMIC DNA]</scope>
    <source>
        <strain evidence="2 3">BT683</strain>
    </source>
</reference>
<sequence length="895" mass="92682">MKNKYLNLHPACWQRLYGFLLLCLLLPTVLQAQSVTVEVSPGNSLPLQNFGKIPVNRVSASQSFLLSGDDLTGEVTVTAPEGFQIRTGGNAFSTSSLVFSAPTGTLSATTIDVRFAPVASVSRPDGKGNYASNILVSTPSGESTASQTVAVAGTAPVGAYVFVDPATLAFGALSQSGSGQVLTFVVGGGGLGTTALRVATALSGATTSGSVQIRNPAITNSPFTTSLTINPVGGQVPQTTLQARIVGPIPSQSNFTGTITATSGTAEAAPNNVVQVTGTNSFTGTNTSSTFTVSTPPSNPITPGFPSGGQPLLPFSTVPEKASATQTLVVSGSFLVQDITVKAPNNFQVSLDAAFPGLGNGGTGTVTGNSIAIAAPGGTVNNTTVYLRYLPLVAGKQSGTGITFNSAPATSIATIVQANSIGSIESRTVYTPEGPLVIGESERTAPQLIRIRAELLRSPVKIMVSGESEGALGNPEGYAQFQISLDGITYTDPTSPGTSFIELTPNSTTHVIDQDIYVAYAPNRVGAAQAVLQYLTADLTTAPANTLTDMTSGLAGPDSNKLRGTAVDSEPTLETPFTAERVVGSTSAAITFNPENGFSGYGEFHIVLISTKATLVLPDMLPVDGTDYNAGNGTYQGAGQSVLQDSQGNEYFVVFSGGAPTATITGLMPSTTYYAYVFDYNSTNPNETQFINNAENYKGPAQSLVIGAELPGEPPLPVELSAFSAKADGTTAVRLAWTTASEMHNDHFAVERSLDGRVFTTVGTVDGAGTSSSALSYSFRDAKLPASATILYYRLRQVDTNGPSTYSPMRSVVLGRASLAAQLQTYPNPAHGSVAVRILGPLPTAPLQLYNATGRLVRTQPVTESDGDISFSLRDLPAGIYILRCGALSQRLMVQ</sequence>
<dbReference type="Proteomes" id="UP000597617">
    <property type="component" value="Unassembled WGS sequence"/>
</dbReference>
<gene>
    <name evidence="2" type="ORF">I2I05_20895</name>
</gene>
<proteinExistence type="predicted"/>
<dbReference type="EMBL" id="JADQDQ010000020">
    <property type="protein sequence ID" value="MBF9239863.1"/>
    <property type="molecule type" value="Genomic_DNA"/>
</dbReference>
<organism evidence="2 3">
    <name type="scientific">Hymenobacter jeongseonensis</name>
    <dbReference type="NCBI Taxonomy" id="2791027"/>
    <lineage>
        <taxon>Bacteria</taxon>
        <taxon>Pseudomonadati</taxon>
        <taxon>Bacteroidota</taxon>
        <taxon>Cytophagia</taxon>
        <taxon>Cytophagales</taxon>
        <taxon>Hymenobacteraceae</taxon>
        <taxon>Hymenobacter</taxon>
    </lineage>
</organism>
<comment type="caution">
    <text evidence="2">The sequence shown here is derived from an EMBL/GenBank/DDBJ whole genome shotgun (WGS) entry which is preliminary data.</text>
</comment>
<dbReference type="NCBIfam" id="TIGR04183">
    <property type="entry name" value="Por_Secre_tail"/>
    <property type="match status" value="1"/>
</dbReference>
<evidence type="ECO:0000313" key="2">
    <source>
        <dbReference type="EMBL" id="MBF9239863.1"/>
    </source>
</evidence>
<keyword evidence="3" id="KW-1185">Reference proteome</keyword>
<dbReference type="InterPro" id="IPR013783">
    <property type="entry name" value="Ig-like_fold"/>
</dbReference>
<name>A0ABS0IND7_9BACT</name>
<evidence type="ECO:0000313" key="3">
    <source>
        <dbReference type="Proteomes" id="UP000597617"/>
    </source>
</evidence>
<dbReference type="InterPro" id="IPR026444">
    <property type="entry name" value="Secre_tail"/>
</dbReference>
<accession>A0ABS0IND7</accession>